<dbReference type="RefSeq" id="XP_010698385.1">
    <property type="nucleotide sequence ID" value="XM_010700083.1"/>
</dbReference>
<feature type="compositionally biased region" description="Basic and acidic residues" evidence="1">
    <location>
        <begin position="117"/>
        <end position="136"/>
    </location>
</feature>
<keyword evidence="2" id="KW-0732">Signal</keyword>
<feature type="chain" id="PRO_5001839021" evidence="2">
    <location>
        <begin position="27"/>
        <end position="491"/>
    </location>
</feature>
<feature type="signal peptide" evidence="2">
    <location>
        <begin position="1"/>
        <end position="26"/>
    </location>
</feature>
<evidence type="ECO:0000256" key="2">
    <source>
        <dbReference type="SAM" id="SignalP"/>
    </source>
</evidence>
<evidence type="ECO:0000313" key="4">
    <source>
        <dbReference type="Proteomes" id="UP000063063"/>
    </source>
</evidence>
<accession>A0A088RP31</accession>
<dbReference type="VEuPathDB" id="TriTrypDB:LPAL13_200023800"/>
<dbReference type="eggNOG" id="ENOG502S131">
    <property type="taxonomic scope" value="Eukaryota"/>
</dbReference>
<reference evidence="3 4" key="1">
    <citation type="journal article" date="2015" name="Sci. Rep.">
        <title>The genome of Leishmania panamensis: insights into genomics of the L. (Viannia) subgenus.</title>
        <authorList>
            <person name="Llanes A."/>
            <person name="Restrepo C.M."/>
            <person name="Vecchio G.D."/>
            <person name="Anguizola F.J."/>
            <person name="Lleonart R."/>
        </authorList>
    </citation>
    <scope>NUCLEOTIDE SEQUENCE [LARGE SCALE GENOMIC DNA]</scope>
    <source>
        <strain evidence="3 4">MHOM/PA/94/PSC-1</strain>
    </source>
</reference>
<dbReference type="EMBL" id="CP009389">
    <property type="protein sequence ID" value="AIN97678.1"/>
    <property type="molecule type" value="Genomic_DNA"/>
</dbReference>
<protein>
    <submittedName>
        <fullName evidence="3">Uncharacterized protein</fullName>
    </submittedName>
</protein>
<sequence length="491" mass="53361">MTANPPSSAVDLLRFLALSLTVHTDAVCCAVDDVEAAIVESSTNDELLDTLEKELAVLLDRQRRLHVTRSVIALSQEERRRGMELRRSGQTSTQRYGHKRIQTSRTTSNISATQMHDTARYSSERFSRGVSPDKMEQGYGSSAVSTHACSTAASSAPLCAESEADSVDAQVERLKERIMHLDCYSLRGKLLQLEKQKKEVKEIDLEDLVTRVVDSFEFPAAVRALWCSGASPCLACSGIGSSAPHKRASQSCARSRDATLAQPATRKGGVINHTNVDLFLARACQRLSGRAADALQALASTSVSEQSAAAHVLGCMVYAAEFNASERADLAAVQQLQTMPRDTLSRLYDQCVRSSVCEAKLDGRCFGARGTVLAAQDFSALPADWATTQSLSQVPLDEILPPVRHLLAPRFSFADVAELKRLQAKRVELQEKIVNFLLGRQEKDEEFLQGISGSQRDRAVAAARLAVTEVTPASTSAHAWKTMVAAHGAEC</sequence>
<feature type="region of interest" description="Disordered" evidence="1">
    <location>
        <begin position="82"/>
        <end position="140"/>
    </location>
</feature>
<dbReference type="AlphaFoldDB" id="A0A088RP31"/>
<dbReference type="KEGG" id="lpan:LPMP_201840"/>
<dbReference type="OrthoDB" id="277936at2759"/>
<dbReference type="GeneID" id="22574393"/>
<organism evidence="3 4">
    <name type="scientific">Leishmania panamensis</name>
    <dbReference type="NCBI Taxonomy" id="5679"/>
    <lineage>
        <taxon>Eukaryota</taxon>
        <taxon>Discoba</taxon>
        <taxon>Euglenozoa</taxon>
        <taxon>Kinetoplastea</taxon>
        <taxon>Metakinetoplastina</taxon>
        <taxon>Trypanosomatida</taxon>
        <taxon>Trypanosomatidae</taxon>
        <taxon>Leishmaniinae</taxon>
        <taxon>Leishmania</taxon>
        <taxon>Leishmania guyanensis species complex</taxon>
    </lineage>
</organism>
<name>A0A088RP31_LEIPA</name>
<dbReference type="Proteomes" id="UP000063063">
    <property type="component" value="Chromosome 20"/>
</dbReference>
<keyword evidence="4" id="KW-1185">Reference proteome</keyword>
<proteinExistence type="predicted"/>
<gene>
    <name evidence="3" type="ORF">LPMP_201840</name>
</gene>
<evidence type="ECO:0000313" key="3">
    <source>
        <dbReference type="EMBL" id="AIN97678.1"/>
    </source>
</evidence>
<dbReference type="VEuPathDB" id="TriTrypDB:LPMP_201840"/>
<feature type="compositionally biased region" description="Polar residues" evidence="1">
    <location>
        <begin position="103"/>
        <end position="116"/>
    </location>
</feature>
<evidence type="ECO:0000256" key="1">
    <source>
        <dbReference type="SAM" id="MobiDB-lite"/>
    </source>
</evidence>